<evidence type="ECO:0000313" key="1">
    <source>
        <dbReference type="EMBL" id="KAF2633309.1"/>
    </source>
</evidence>
<reference evidence="1" key="1">
    <citation type="journal article" date="2020" name="Stud. Mycol.">
        <title>101 Dothideomycetes genomes: a test case for predicting lifestyles and emergence of pathogens.</title>
        <authorList>
            <person name="Haridas S."/>
            <person name="Albert R."/>
            <person name="Binder M."/>
            <person name="Bloem J."/>
            <person name="Labutti K."/>
            <person name="Salamov A."/>
            <person name="Andreopoulos B."/>
            <person name="Baker S."/>
            <person name="Barry K."/>
            <person name="Bills G."/>
            <person name="Bluhm B."/>
            <person name="Cannon C."/>
            <person name="Castanera R."/>
            <person name="Culley D."/>
            <person name="Daum C."/>
            <person name="Ezra D."/>
            <person name="Gonzalez J."/>
            <person name="Henrissat B."/>
            <person name="Kuo A."/>
            <person name="Liang C."/>
            <person name="Lipzen A."/>
            <person name="Lutzoni F."/>
            <person name="Magnuson J."/>
            <person name="Mondo S."/>
            <person name="Nolan M."/>
            <person name="Ohm R."/>
            <person name="Pangilinan J."/>
            <person name="Park H.-J."/>
            <person name="Ramirez L."/>
            <person name="Alfaro M."/>
            <person name="Sun H."/>
            <person name="Tritt A."/>
            <person name="Yoshinaga Y."/>
            <person name="Zwiers L.-H."/>
            <person name="Turgeon B."/>
            <person name="Goodwin S."/>
            <person name="Spatafora J."/>
            <person name="Crous P."/>
            <person name="Grigoriev I."/>
        </authorList>
    </citation>
    <scope>NUCLEOTIDE SEQUENCE</scope>
    <source>
        <strain evidence="1">CBS 525.71</strain>
    </source>
</reference>
<proteinExistence type="predicted"/>
<protein>
    <submittedName>
        <fullName evidence="1">Uncharacterized protein</fullName>
    </submittedName>
</protein>
<evidence type="ECO:0000313" key="2">
    <source>
        <dbReference type="Proteomes" id="UP000799754"/>
    </source>
</evidence>
<sequence>MSVKQPNTMSRILKLLKSKSEPGLKGRTIKKAAPGVQIGDSQSLHSGPDLGTKDEGVTFPYEYYKPRPTPKSFVVGEVRKMSNNGSSPDSPRSQGKRTNQDVATTSNPDFAPRNTGDRPNGSNSSPTPSPKSTSSDESKANQSSLRTSRHSERPRMNGVHEERYSHPTVNLLLGQQDSNSPYFTRRYFSFLDLTHADSTSQISNDAPQHLSELDPQAFDLYKIYLHIGKIVFKYSENVKTEHTWIACWPLMNAQILGCIIEEPDFTDRVMDALAEKLTPGICPDVETIQHLFDDNRQSISEELKRFVVDRFVDTQQQSHSLLGTATYPVSFKQLALQTALHRLSGSSSSPAKPGCHYHVHGTSEACYKTRLTAVDTLKERRLAEARESSARDAEIVAANIMHNGVKSVDWEKRRADANRALRIETGRTWMGFRRLEGGKPMEDPVNTAKPIPNQINGETTYKYDSDCLSNDHGKVPLMNGTMSTFDLTRTPSNSPVLQNGDHGVSHTATTVSVMQANGELLRSATTDSYTKSPGHDLRGFPPAELEGSSVKVAPCLMNITSAYERGVNRVPNIGGQTSSNLVVNGASHTDANTSTSSGSTSASDRPVEQLGTKYERWVKCPGAYPESNLDS</sequence>
<organism evidence="1 2">
    <name type="scientific">Macroventuria anomochaeta</name>
    <dbReference type="NCBI Taxonomy" id="301207"/>
    <lineage>
        <taxon>Eukaryota</taxon>
        <taxon>Fungi</taxon>
        <taxon>Dikarya</taxon>
        <taxon>Ascomycota</taxon>
        <taxon>Pezizomycotina</taxon>
        <taxon>Dothideomycetes</taxon>
        <taxon>Pleosporomycetidae</taxon>
        <taxon>Pleosporales</taxon>
        <taxon>Pleosporineae</taxon>
        <taxon>Didymellaceae</taxon>
        <taxon>Macroventuria</taxon>
    </lineage>
</organism>
<name>A0ACB6SIW8_9PLEO</name>
<dbReference type="EMBL" id="MU006701">
    <property type="protein sequence ID" value="KAF2633309.1"/>
    <property type="molecule type" value="Genomic_DNA"/>
</dbReference>
<keyword evidence="2" id="KW-1185">Reference proteome</keyword>
<accession>A0ACB6SIW8</accession>
<gene>
    <name evidence="1" type="ORF">BU25DRAFT_486437</name>
</gene>
<comment type="caution">
    <text evidence="1">The sequence shown here is derived from an EMBL/GenBank/DDBJ whole genome shotgun (WGS) entry which is preliminary data.</text>
</comment>
<dbReference type="Proteomes" id="UP000799754">
    <property type="component" value="Unassembled WGS sequence"/>
</dbReference>